<evidence type="ECO:0000313" key="6">
    <source>
        <dbReference type="EMBL" id="UUI04038.1"/>
    </source>
</evidence>
<dbReference type="InterPro" id="IPR011576">
    <property type="entry name" value="Pyridox_Oxase_N"/>
</dbReference>
<dbReference type="PANTHER" id="PTHR10851">
    <property type="entry name" value="PYRIDOXINE-5-PHOSPHATE OXIDASE"/>
    <property type="match status" value="1"/>
</dbReference>
<dbReference type="PANTHER" id="PTHR10851:SF0">
    <property type="entry name" value="PYRIDOXINE-5'-PHOSPHATE OXIDASE"/>
    <property type="match status" value="1"/>
</dbReference>
<gene>
    <name evidence="6" type="ORF">NP439_04935</name>
</gene>
<keyword evidence="4" id="KW-0560">Oxidoreductase</keyword>
<dbReference type="SUPFAM" id="SSF50475">
    <property type="entry name" value="FMN-binding split barrel"/>
    <property type="match status" value="1"/>
</dbReference>
<evidence type="ECO:0000256" key="2">
    <source>
        <dbReference type="ARBA" id="ARBA00022630"/>
    </source>
</evidence>
<dbReference type="InterPro" id="IPR012349">
    <property type="entry name" value="Split_barrel_FMN-bd"/>
</dbReference>
<evidence type="ECO:0000256" key="1">
    <source>
        <dbReference type="ARBA" id="ARBA00001917"/>
    </source>
</evidence>
<evidence type="ECO:0000259" key="5">
    <source>
        <dbReference type="Pfam" id="PF01243"/>
    </source>
</evidence>
<dbReference type="EMBL" id="CP101914">
    <property type="protein sequence ID" value="UUI04038.1"/>
    <property type="molecule type" value="Genomic_DNA"/>
</dbReference>
<keyword evidence="3" id="KW-0288">FMN</keyword>
<keyword evidence="2" id="KW-0285">Flavoprotein</keyword>
<comment type="cofactor">
    <cofactor evidence="1">
        <name>FMN</name>
        <dbReference type="ChEBI" id="CHEBI:58210"/>
    </cofactor>
</comment>
<protein>
    <submittedName>
        <fullName evidence="6">Pyridoxamine 5'-phosphate oxidase family protein</fullName>
    </submittedName>
</protein>
<dbReference type="InterPro" id="IPR000659">
    <property type="entry name" value="Pyridox_Oxase"/>
</dbReference>
<feature type="domain" description="Pyridoxamine 5'-phosphate oxidase N-terminal" evidence="5">
    <location>
        <begin position="43"/>
        <end position="104"/>
    </location>
</feature>
<dbReference type="Gene3D" id="2.30.110.10">
    <property type="entry name" value="Electron Transport, Fmn-binding Protein, Chain A"/>
    <property type="match status" value="1"/>
</dbReference>
<evidence type="ECO:0000313" key="7">
    <source>
        <dbReference type="Proteomes" id="UP001059773"/>
    </source>
</evidence>
<sequence length="104" mass="11843">MNQGIREQIIQAKTMLGESGEFHMDNAPDMPHKLFENWFQLAMEKHVPNPHAMTVSTVDAMGYPDSRILILKDLDEAGWYFASSSESQKGKQLQAHPYAALNFY</sequence>
<organism evidence="6 7">
    <name type="scientific">Oceanobacillus jeddahense</name>
    <dbReference type="NCBI Taxonomy" id="1462527"/>
    <lineage>
        <taxon>Bacteria</taxon>
        <taxon>Bacillati</taxon>
        <taxon>Bacillota</taxon>
        <taxon>Bacilli</taxon>
        <taxon>Bacillales</taxon>
        <taxon>Bacillaceae</taxon>
        <taxon>Oceanobacillus</taxon>
    </lineage>
</organism>
<evidence type="ECO:0000256" key="4">
    <source>
        <dbReference type="ARBA" id="ARBA00023002"/>
    </source>
</evidence>
<dbReference type="Pfam" id="PF01243">
    <property type="entry name" value="PNPOx_N"/>
    <property type="match status" value="1"/>
</dbReference>
<name>A0ABY5JUL3_9BACI</name>
<reference evidence="6" key="1">
    <citation type="submission" date="2022-07" db="EMBL/GenBank/DDBJ databases">
        <title>FELIX.</title>
        <authorList>
            <person name="Wan K.H."/>
            <person name="Park S."/>
            <person name="Lawrence Q."/>
            <person name="Eichenberger J.P."/>
            <person name="Booth B.W."/>
            <person name="Piaggio A.J."/>
            <person name="Chandler J.C."/>
            <person name="Franklin A.B."/>
            <person name="Celniker S.E."/>
        </authorList>
    </citation>
    <scope>NUCLEOTIDE SEQUENCE</scope>
    <source>
        <strain evidence="6">QA-1986 374</strain>
    </source>
</reference>
<evidence type="ECO:0000256" key="3">
    <source>
        <dbReference type="ARBA" id="ARBA00022643"/>
    </source>
</evidence>
<dbReference type="Proteomes" id="UP001059773">
    <property type="component" value="Chromosome"/>
</dbReference>
<accession>A0ABY5JUL3</accession>
<dbReference type="RefSeq" id="WP_256709038.1">
    <property type="nucleotide sequence ID" value="NZ_CP101914.1"/>
</dbReference>
<proteinExistence type="predicted"/>
<keyword evidence="7" id="KW-1185">Reference proteome</keyword>